<evidence type="ECO:0000313" key="2">
    <source>
        <dbReference type="Proteomes" id="UP001060085"/>
    </source>
</evidence>
<dbReference type="EMBL" id="CM044708">
    <property type="protein sequence ID" value="KAI5650891.1"/>
    <property type="molecule type" value="Genomic_DNA"/>
</dbReference>
<organism evidence="1 2">
    <name type="scientific">Catharanthus roseus</name>
    <name type="common">Madagascar periwinkle</name>
    <name type="synonym">Vinca rosea</name>
    <dbReference type="NCBI Taxonomy" id="4058"/>
    <lineage>
        <taxon>Eukaryota</taxon>
        <taxon>Viridiplantae</taxon>
        <taxon>Streptophyta</taxon>
        <taxon>Embryophyta</taxon>
        <taxon>Tracheophyta</taxon>
        <taxon>Spermatophyta</taxon>
        <taxon>Magnoliopsida</taxon>
        <taxon>eudicotyledons</taxon>
        <taxon>Gunneridae</taxon>
        <taxon>Pentapetalae</taxon>
        <taxon>asterids</taxon>
        <taxon>lamiids</taxon>
        <taxon>Gentianales</taxon>
        <taxon>Apocynaceae</taxon>
        <taxon>Rauvolfioideae</taxon>
        <taxon>Vinceae</taxon>
        <taxon>Catharanthinae</taxon>
        <taxon>Catharanthus</taxon>
    </lineage>
</organism>
<accession>A0ACB9ZVP2</accession>
<name>A0ACB9ZVP2_CATRO</name>
<gene>
    <name evidence="1" type="ORF">M9H77_36896</name>
</gene>
<comment type="caution">
    <text evidence="1">The sequence shown here is derived from an EMBL/GenBank/DDBJ whole genome shotgun (WGS) entry which is preliminary data.</text>
</comment>
<reference evidence="2" key="1">
    <citation type="journal article" date="2023" name="Nat. Plants">
        <title>Single-cell RNA sequencing provides a high-resolution roadmap for understanding the multicellular compartmentation of specialized metabolism.</title>
        <authorList>
            <person name="Sun S."/>
            <person name="Shen X."/>
            <person name="Li Y."/>
            <person name="Li Y."/>
            <person name="Wang S."/>
            <person name="Li R."/>
            <person name="Zhang H."/>
            <person name="Shen G."/>
            <person name="Guo B."/>
            <person name="Wei J."/>
            <person name="Xu J."/>
            <person name="St-Pierre B."/>
            <person name="Chen S."/>
            <person name="Sun C."/>
        </authorList>
    </citation>
    <scope>NUCLEOTIDE SEQUENCE [LARGE SCALE GENOMIC DNA]</scope>
</reference>
<protein>
    <submittedName>
        <fullName evidence="1">Uncharacterized protein</fullName>
    </submittedName>
</protein>
<proteinExistence type="predicted"/>
<dbReference type="Proteomes" id="UP001060085">
    <property type="component" value="Linkage Group LG08"/>
</dbReference>
<keyword evidence="2" id="KW-1185">Reference proteome</keyword>
<sequence>MRGISSLASRALPPIEKQLQRKSQFSKPSKIKTLYPSNHNPNISYTEVTSSGNNSSLNFQLQNPYLNSISNNSSQKQHKLHLKPVDHNYFTQILARKDWSVLLNHELKAQRVSLNRQSVISVLQNQENPLHHLRFYIWVIHVRPSLANDQAILRVLSNNLYRKGPLLLSAEVIWDIRSSGFRVTEDLLSVLIASWGRLGLAKYCADVFEQISYLGISPSTRLYNAVIGGLVKANSLDLAYLKFQQMQVDNCFPDRFTYNILIHGVCKVGVVDEALRLVKQMEGMGFFPNVFTFTILIDGFCNAKRAEEAFLLLERMKEKNVSPNEATFRSLVNGVFRCVPPIEAFALLSRWLEREPILPRVACDTILYCLSSNSLPKEAAKFLAKCWDRRYLPASTTFDITMTCLIKGLPLEETCQILDCFVERGLKVGLHTYLTLVEALFSSGQEIKGNQYLDKMLHHGLVSNTFSYNMVIDGFCKAKMVDRASEAFREMQNKDIQPNLVTYNTLISGYCKSGNVVKARELLVMLLQDGFRPDIFTFSSIIDGLCRAYNIEDAFDCFTEMVEWGVNPNAVTYNILIRWLCVIGDITKSMNLLKKMRIDGITPDVFSFNALIQGFCRANKIEKAQRVLISMLTLDLKPDNFTYTAFMKALCELGRFHEAKQLFYSMEAAGCAPDAFTCDTFIEILKGVKHLYCFMVVMLHAAASAAHFDVVPYMWNHVFHCAFLQTRSSLCRTNCWFFLSFGVQIGGTREARKQELEFLTFGCYSITIFALALLCCCIFHSSCTLGKAQTFTPQTSTAAAGVLQNEYFPGTGGGGGGSNQENPEYYPGQGGSYEDPDHILTQALLCFNEKQIYSSCSEAYRLSASGELHVPPETTDEYCTGPCISETHHVLDCLENLLQQFKFYNKATIYDVRETIKAGCSHGPQRGDFNVAKYIQADYNNAQKSWRFGDLFLHGLLLIIFWACHLCLP</sequence>
<evidence type="ECO:0000313" key="1">
    <source>
        <dbReference type="EMBL" id="KAI5650891.1"/>
    </source>
</evidence>